<comment type="caution">
    <text evidence="2">The sequence shown here is derived from an EMBL/GenBank/DDBJ whole genome shotgun (WGS) entry which is preliminary data.</text>
</comment>
<feature type="signal peptide" evidence="1">
    <location>
        <begin position="1"/>
        <end position="19"/>
    </location>
</feature>
<organism evidence="2 3">
    <name type="scientific">Autumnicola musiva</name>
    <dbReference type="NCBI Taxonomy" id="3075589"/>
    <lineage>
        <taxon>Bacteria</taxon>
        <taxon>Pseudomonadati</taxon>
        <taxon>Bacteroidota</taxon>
        <taxon>Flavobacteriia</taxon>
        <taxon>Flavobacteriales</taxon>
        <taxon>Flavobacteriaceae</taxon>
        <taxon>Autumnicola</taxon>
    </lineage>
</organism>
<protein>
    <recommendedName>
        <fullName evidence="4">Dihydroorotase</fullName>
    </recommendedName>
</protein>
<dbReference type="EMBL" id="JAVRHK010000004">
    <property type="protein sequence ID" value="MDT0676583.1"/>
    <property type="molecule type" value="Genomic_DNA"/>
</dbReference>
<evidence type="ECO:0008006" key="4">
    <source>
        <dbReference type="Google" id="ProtNLM"/>
    </source>
</evidence>
<evidence type="ECO:0000313" key="3">
    <source>
        <dbReference type="Proteomes" id="UP001262582"/>
    </source>
</evidence>
<evidence type="ECO:0000256" key="1">
    <source>
        <dbReference type="SAM" id="SignalP"/>
    </source>
</evidence>
<evidence type="ECO:0000313" key="2">
    <source>
        <dbReference type="EMBL" id="MDT0676583.1"/>
    </source>
</evidence>
<keyword evidence="1" id="KW-0732">Signal</keyword>
<dbReference type="RefSeq" id="WP_311502920.1">
    <property type="nucleotide sequence ID" value="NZ_JAVRHK010000004.1"/>
</dbReference>
<proteinExistence type="predicted"/>
<keyword evidence="3" id="KW-1185">Reference proteome</keyword>
<gene>
    <name evidence="2" type="ORF">RM539_08315</name>
</gene>
<accession>A0ABU3D4W8</accession>
<reference evidence="2 3" key="1">
    <citation type="submission" date="2023-09" db="EMBL/GenBank/DDBJ databases">
        <authorList>
            <person name="Rey-Velasco X."/>
        </authorList>
    </citation>
    <scope>NUCLEOTIDE SEQUENCE [LARGE SCALE GENOMIC DNA]</scope>
    <source>
        <strain evidence="2 3">F117</strain>
    </source>
</reference>
<name>A0ABU3D4W8_9FLAO</name>
<sequence length="116" mass="13199">MKQLLLLAILIISFSSFQAQEKETIEVGTIVNLEKPSGPDFNYIHFPKPNFIIKQGGIVNYNREFNQPVEIIAIKTKKDGTRQVRLKRTDGRKFFQSHRSIVANIDKAIKAGEISL</sequence>
<dbReference type="Proteomes" id="UP001262582">
    <property type="component" value="Unassembled WGS sequence"/>
</dbReference>
<feature type="chain" id="PRO_5047219210" description="Dihydroorotase" evidence="1">
    <location>
        <begin position="20"/>
        <end position="116"/>
    </location>
</feature>